<proteinExistence type="predicted"/>
<protein>
    <submittedName>
        <fullName evidence="2">Uncharacterized protein</fullName>
    </submittedName>
</protein>
<feature type="compositionally biased region" description="Basic and acidic residues" evidence="1">
    <location>
        <begin position="1"/>
        <end position="10"/>
    </location>
</feature>
<feature type="compositionally biased region" description="Basic and acidic residues" evidence="1">
    <location>
        <begin position="17"/>
        <end position="39"/>
    </location>
</feature>
<evidence type="ECO:0000256" key="1">
    <source>
        <dbReference type="SAM" id="MobiDB-lite"/>
    </source>
</evidence>
<sequence length="63" mass="6809">MTDSEHDPVESARPSLGRRDQPDALRPDAEPGPDRKLPPDDDPVDDDPVEVVPDEAGPDDHGT</sequence>
<feature type="region of interest" description="Disordered" evidence="1">
    <location>
        <begin position="1"/>
        <end position="63"/>
    </location>
</feature>
<dbReference type="EMBL" id="VFPA01000006">
    <property type="protein sequence ID" value="TQM03144.1"/>
    <property type="molecule type" value="Genomic_DNA"/>
</dbReference>
<gene>
    <name evidence="2" type="ORF">FB558_7794</name>
</gene>
<dbReference type="RefSeq" id="WP_142063033.1">
    <property type="nucleotide sequence ID" value="NZ_VFPA01000006.1"/>
</dbReference>
<dbReference type="Proteomes" id="UP000315677">
    <property type="component" value="Unassembled WGS sequence"/>
</dbReference>
<name>A0A543D1C6_9PSEU</name>
<dbReference type="AlphaFoldDB" id="A0A543D1C6"/>
<feature type="compositionally biased region" description="Acidic residues" evidence="1">
    <location>
        <begin position="40"/>
        <end position="57"/>
    </location>
</feature>
<keyword evidence="3" id="KW-1185">Reference proteome</keyword>
<reference evidence="2 3" key="1">
    <citation type="submission" date="2019-06" db="EMBL/GenBank/DDBJ databases">
        <title>Sequencing the genomes of 1000 actinobacteria strains.</title>
        <authorList>
            <person name="Klenk H.-P."/>
        </authorList>
    </citation>
    <scope>NUCLEOTIDE SEQUENCE [LARGE SCALE GENOMIC DNA]</scope>
    <source>
        <strain evidence="2 3">DSM 45301</strain>
    </source>
</reference>
<evidence type="ECO:0000313" key="2">
    <source>
        <dbReference type="EMBL" id="TQM03144.1"/>
    </source>
</evidence>
<organism evidence="2 3">
    <name type="scientific">Pseudonocardia kunmingensis</name>
    <dbReference type="NCBI Taxonomy" id="630975"/>
    <lineage>
        <taxon>Bacteria</taxon>
        <taxon>Bacillati</taxon>
        <taxon>Actinomycetota</taxon>
        <taxon>Actinomycetes</taxon>
        <taxon>Pseudonocardiales</taxon>
        <taxon>Pseudonocardiaceae</taxon>
        <taxon>Pseudonocardia</taxon>
    </lineage>
</organism>
<comment type="caution">
    <text evidence="2">The sequence shown here is derived from an EMBL/GenBank/DDBJ whole genome shotgun (WGS) entry which is preliminary data.</text>
</comment>
<evidence type="ECO:0000313" key="3">
    <source>
        <dbReference type="Proteomes" id="UP000315677"/>
    </source>
</evidence>
<accession>A0A543D1C6</accession>